<evidence type="ECO:0000313" key="3">
    <source>
        <dbReference type="Proteomes" id="UP000278351"/>
    </source>
</evidence>
<accession>A0A3N4PU80</accession>
<organism evidence="2 3">
    <name type="scientific">Chitinophaga lutea</name>
    <dbReference type="NCBI Taxonomy" id="2488634"/>
    <lineage>
        <taxon>Bacteria</taxon>
        <taxon>Pseudomonadati</taxon>
        <taxon>Bacteroidota</taxon>
        <taxon>Chitinophagia</taxon>
        <taxon>Chitinophagales</taxon>
        <taxon>Chitinophagaceae</taxon>
        <taxon>Chitinophaga</taxon>
    </lineage>
</organism>
<comment type="caution">
    <text evidence="2">The sequence shown here is derived from an EMBL/GenBank/DDBJ whole genome shotgun (WGS) entry which is preliminary data.</text>
</comment>
<evidence type="ECO:0000256" key="1">
    <source>
        <dbReference type="SAM" id="MobiDB-lite"/>
    </source>
</evidence>
<dbReference type="AlphaFoldDB" id="A0A3N4PU80"/>
<name>A0A3N4PU80_9BACT</name>
<dbReference type="Proteomes" id="UP000278351">
    <property type="component" value="Unassembled WGS sequence"/>
</dbReference>
<proteinExistence type="predicted"/>
<gene>
    <name evidence="2" type="ORF">EGT74_01250</name>
</gene>
<sequence length="301" mass="33326">MPAAGQSLAELERQLDSLLNQPAKSEVVIGLGFGNNPAYGGKATDPFRPVTTKPFLSPNVSYNHKSGLYASVYGYYLLNATRKPWFETDLSAGYDYTKNRDFLTGVSYTHYFYADSSDIPATPIVNEAFAYFFYRKWWLEPGLSLDFGWGKTKEKTDAGAERTITGSDFNMIFDVRHSFIFMDLLKNDDALLIMPVTSLTLGTANYYSNLKSTKYVSRSTMIQQRKKKRGNNGGGGGTQEEEIISVSDNTGFQPRAIDLGLRMSYIIGKVAISPSYTVFKLLQGGDTGITGYFTASVSVTL</sequence>
<keyword evidence="3" id="KW-1185">Reference proteome</keyword>
<dbReference type="EMBL" id="RPDH01000001">
    <property type="protein sequence ID" value="RPE12212.1"/>
    <property type="molecule type" value="Genomic_DNA"/>
</dbReference>
<evidence type="ECO:0000313" key="2">
    <source>
        <dbReference type="EMBL" id="RPE12212.1"/>
    </source>
</evidence>
<reference evidence="2 3" key="1">
    <citation type="submission" date="2018-11" db="EMBL/GenBank/DDBJ databases">
        <title>Chitinophaga lutea sp.nov., isolate from arsenic contaminated soil.</title>
        <authorList>
            <person name="Zong Y."/>
        </authorList>
    </citation>
    <scope>NUCLEOTIDE SEQUENCE [LARGE SCALE GENOMIC DNA]</scope>
    <source>
        <strain evidence="2 3">ZY74</strain>
    </source>
</reference>
<protein>
    <submittedName>
        <fullName evidence="2">Uncharacterized protein</fullName>
    </submittedName>
</protein>
<feature type="region of interest" description="Disordered" evidence="1">
    <location>
        <begin position="221"/>
        <end position="240"/>
    </location>
</feature>